<keyword evidence="3" id="KW-0010">Activator</keyword>
<dbReference type="Gene3D" id="1.10.10.60">
    <property type="entry name" value="Homeodomain-like"/>
    <property type="match status" value="2"/>
</dbReference>
<evidence type="ECO:0000313" key="7">
    <source>
        <dbReference type="Proteomes" id="UP000313849"/>
    </source>
</evidence>
<dbReference type="PANTHER" id="PTHR46796">
    <property type="entry name" value="HTH-TYPE TRANSCRIPTIONAL ACTIVATOR RHAS-RELATED"/>
    <property type="match status" value="1"/>
</dbReference>
<dbReference type="SUPFAM" id="SSF51215">
    <property type="entry name" value="Regulatory protein AraC"/>
    <property type="match status" value="1"/>
</dbReference>
<evidence type="ECO:0000256" key="1">
    <source>
        <dbReference type="ARBA" id="ARBA00023015"/>
    </source>
</evidence>
<dbReference type="SUPFAM" id="SSF46689">
    <property type="entry name" value="Homeodomain-like"/>
    <property type="match status" value="2"/>
</dbReference>
<keyword evidence="2" id="KW-0238">DNA-binding</keyword>
<dbReference type="EMBL" id="VENP01000007">
    <property type="protein sequence ID" value="TNU76467.1"/>
    <property type="molecule type" value="Genomic_DNA"/>
</dbReference>
<dbReference type="PROSITE" id="PS00041">
    <property type="entry name" value="HTH_ARAC_FAMILY_1"/>
    <property type="match status" value="1"/>
</dbReference>
<dbReference type="InterPro" id="IPR037923">
    <property type="entry name" value="HTH-like"/>
</dbReference>
<reference evidence="6 7" key="1">
    <citation type="submission" date="2019-06" db="EMBL/GenBank/DDBJ databases">
        <title>Draft genome sequence of Miniimonas arenae KCTC 19750T isolated from sea sand.</title>
        <authorList>
            <person name="Park S.-J."/>
        </authorList>
    </citation>
    <scope>NUCLEOTIDE SEQUENCE [LARGE SCALE GENOMIC DNA]</scope>
    <source>
        <strain evidence="6 7">KCTC 19750</strain>
    </source>
</reference>
<keyword evidence="4" id="KW-0804">Transcription</keyword>
<dbReference type="Pfam" id="PF12833">
    <property type="entry name" value="HTH_18"/>
    <property type="match status" value="1"/>
</dbReference>
<dbReference type="InterPro" id="IPR009057">
    <property type="entry name" value="Homeodomain-like_sf"/>
</dbReference>
<dbReference type="PANTHER" id="PTHR46796:SF7">
    <property type="entry name" value="ARAC FAMILY TRANSCRIPTIONAL REGULATOR"/>
    <property type="match status" value="1"/>
</dbReference>
<dbReference type="InterPro" id="IPR018062">
    <property type="entry name" value="HTH_AraC-typ_CS"/>
</dbReference>
<dbReference type="Proteomes" id="UP000313849">
    <property type="component" value="Unassembled WGS sequence"/>
</dbReference>
<accession>A0A5C5BE28</accession>
<protein>
    <submittedName>
        <fullName evidence="6">Helix-turn-helix domain-containing protein</fullName>
    </submittedName>
</protein>
<dbReference type="InterPro" id="IPR018060">
    <property type="entry name" value="HTH_AraC"/>
</dbReference>
<dbReference type="SMART" id="SM00342">
    <property type="entry name" value="HTH_ARAC"/>
    <property type="match status" value="1"/>
</dbReference>
<evidence type="ECO:0000313" key="6">
    <source>
        <dbReference type="EMBL" id="TNU76467.1"/>
    </source>
</evidence>
<proteinExistence type="predicted"/>
<dbReference type="PROSITE" id="PS01124">
    <property type="entry name" value="HTH_ARAC_FAMILY_2"/>
    <property type="match status" value="1"/>
</dbReference>
<dbReference type="OrthoDB" id="3186094at2"/>
<evidence type="ECO:0000256" key="3">
    <source>
        <dbReference type="ARBA" id="ARBA00023159"/>
    </source>
</evidence>
<feature type="domain" description="HTH araC/xylS-type" evidence="5">
    <location>
        <begin position="196"/>
        <end position="294"/>
    </location>
</feature>
<dbReference type="InterPro" id="IPR003313">
    <property type="entry name" value="AraC-bd"/>
</dbReference>
<name>A0A5C5BE28_9MICO</name>
<keyword evidence="7" id="KW-1185">Reference proteome</keyword>
<dbReference type="GO" id="GO:0043565">
    <property type="term" value="F:sequence-specific DNA binding"/>
    <property type="evidence" value="ECO:0007669"/>
    <property type="project" value="InterPro"/>
</dbReference>
<dbReference type="CDD" id="cd06986">
    <property type="entry name" value="cupin_MmsR-like_N"/>
    <property type="match status" value="1"/>
</dbReference>
<dbReference type="AlphaFoldDB" id="A0A5C5BE28"/>
<keyword evidence="1" id="KW-0805">Transcription regulation</keyword>
<evidence type="ECO:0000256" key="4">
    <source>
        <dbReference type="ARBA" id="ARBA00023163"/>
    </source>
</evidence>
<dbReference type="InterPro" id="IPR050204">
    <property type="entry name" value="AraC_XylS_family_regulators"/>
</dbReference>
<dbReference type="Pfam" id="PF02311">
    <property type="entry name" value="AraC_binding"/>
    <property type="match status" value="1"/>
</dbReference>
<evidence type="ECO:0000259" key="5">
    <source>
        <dbReference type="PROSITE" id="PS01124"/>
    </source>
</evidence>
<dbReference type="GO" id="GO:0003700">
    <property type="term" value="F:DNA-binding transcription factor activity"/>
    <property type="evidence" value="ECO:0007669"/>
    <property type="project" value="InterPro"/>
</dbReference>
<dbReference type="Gene3D" id="2.60.120.280">
    <property type="entry name" value="Regulatory protein AraC"/>
    <property type="match status" value="1"/>
</dbReference>
<sequence>MDESPRATPEYLREGFAGQRMVVVARPVVSAALTRPVTRRLLVTDAGFFPHAARHGRTRPAGSREHILMVCSGGAGWCRTPDGRFDVQRGDALLLPAGVSHEYVASERDPWTLWWMHVTGADAAELVHAAHAATGGVLSHLRDAGTVTALLARVVDGLDAATAGGLVRASGAAWNALTEVIATGRRTRGSTLGPIERAVEHLRATAPRRTAVEELATMVGLSTSQFGALFRQQVGVPPLRYQNDLRMARARELLDSSTMPVAAVASACGYDDPLYFSRQFTKTHGVPPTAYRERQA</sequence>
<gene>
    <name evidence="6" type="ORF">FH969_03515</name>
</gene>
<evidence type="ECO:0000256" key="2">
    <source>
        <dbReference type="ARBA" id="ARBA00023125"/>
    </source>
</evidence>
<organism evidence="6 7">
    <name type="scientific">Miniimonas arenae</name>
    <dbReference type="NCBI Taxonomy" id="676201"/>
    <lineage>
        <taxon>Bacteria</taxon>
        <taxon>Bacillati</taxon>
        <taxon>Actinomycetota</taxon>
        <taxon>Actinomycetes</taxon>
        <taxon>Micrococcales</taxon>
        <taxon>Beutenbergiaceae</taxon>
        <taxon>Miniimonas</taxon>
    </lineage>
</organism>
<comment type="caution">
    <text evidence="6">The sequence shown here is derived from an EMBL/GenBank/DDBJ whole genome shotgun (WGS) entry which is preliminary data.</text>
</comment>